<keyword evidence="1" id="KW-0812">Transmembrane</keyword>
<comment type="caution">
    <text evidence="2">The sequence shown here is derived from an EMBL/GenBank/DDBJ whole genome shotgun (WGS) entry which is preliminary data.</text>
</comment>
<protein>
    <recommendedName>
        <fullName evidence="4">Lipoprotein</fullName>
    </recommendedName>
</protein>
<evidence type="ECO:0000256" key="1">
    <source>
        <dbReference type="SAM" id="Phobius"/>
    </source>
</evidence>
<gene>
    <name evidence="2" type="ORF">F9K24_00695</name>
</gene>
<evidence type="ECO:0000313" key="2">
    <source>
        <dbReference type="EMBL" id="KAB2935277.1"/>
    </source>
</evidence>
<dbReference type="PROSITE" id="PS51257">
    <property type="entry name" value="PROKAR_LIPOPROTEIN"/>
    <property type="match status" value="1"/>
</dbReference>
<keyword evidence="1" id="KW-1133">Transmembrane helix</keyword>
<reference evidence="2 3" key="1">
    <citation type="submission" date="2019-10" db="EMBL/GenBank/DDBJ databases">
        <title>Extracellular Electron Transfer in a Candidatus Methanoperedens spp. Enrichment Culture.</title>
        <authorList>
            <person name="Berger S."/>
            <person name="Rangel Shaw D."/>
            <person name="Berben T."/>
            <person name="In 'T Zandt M."/>
            <person name="Frank J."/>
            <person name="Reimann J."/>
            <person name="Jetten M.S.M."/>
            <person name="Welte C.U."/>
        </authorList>
    </citation>
    <scope>NUCLEOTIDE SEQUENCE [LARGE SCALE GENOMIC DNA]</scope>
    <source>
        <strain evidence="2">SB12</strain>
    </source>
</reference>
<feature type="transmembrane region" description="Helical" evidence="1">
    <location>
        <begin position="12"/>
        <end position="31"/>
    </location>
</feature>
<dbReference type="EMBL" id="WBUI01000001">
    <property type="protein sequence ID" value="KAB2935277.1"/>
    <property type="molecule type" value="Genomic_DNA"/>
</dbReference>
<dbReference type="Proteomes" id="UP000460298">
    <property type="component" value="Unassembled WGS sequence"/>
</dbReference>
<accession>A0A833H544</accession>
<evidence type="ECO:0000313" key="3">
    <source>
        <dbReference type="Proteomes" id="UP000460298"/>
    </source>
</evidence>
<name>A0A833H544_9LEPT</name>
<proteinExistence type="predicted"/>
<organism evidence="2 3">
    <name type="scientific">Leptonema illini</name>
    <dbReference type="NCBI Taxonomy" id="183"/>
    <lineage>
        <taxon>Bacteria</taxon>
        <taxon>Pseudomonadati</taxon>
        <taxon>Spirochaetota</taxon>
        <taxon>Spirochaetia</taxon>
        <taxon>Leptospirales</taxon>
        <taxon>Leptospiraceae</taxon>
        <taxon>Leptonema</taxon>
    </lineage>
</organism>
<sequence length="104" mass="11458">MFDKKSQILKTVYVGVGILIVGSACSAQMVYEGYPSNGSPKNGIVKYTIDVLDSVNRARREDAEEKMKAFCDPQPYRIVEKTVKPKADFFATTTGNSIQISQSS</sequence>
<evidence type="ECO:0008006" key="4">
    <source>
        <dbReference type="Google" id="ProtNLM"/>
    </source>
</evidence>
<dbReference type="AlphaFoldDB" id="A0A833H544"/>
<keyword evidence="1" id="KW-0472">Membrane</keyword>